<organism evidence="2 3">
    <name type="scientific">Diaporthe australafricana</name>
    <dbReference type="NCBI Taxonomy" id="127596"/>
    <lineage>
        <taxon>Eukaryota</taxon>
        <taxon>Fungi</taxon>
        <taxon>Dikarya</taxon>
        <taxon>Ascomycota</taxon>
        <taxon>Pezizomycotina</taxon>
        <taxon>Sordariomycetes</taxon>
        <taxon>Sordariomycetidae</taxon>
        <taxon>Diaporthales</taxon>
        <taxon>Diaporthaceae</taxon>
        <taxon>Diaporthe</taxon>
    </lineage>
</organism>
<dbReference type="SUPFAM" id="SSF47336">
    <property type="entry name" value="ACP-like"/>
    <property type="match status" value="1"/>
</dbReference>
<dbReference type="Pfam" id="PF00550">
    <property type="entry name" value="PP-binding"/>
    <property type="match status" value="1"/>
</dbReference>
<evidence type="ECO:0000313" key="3">
    <source>
        <dbReference type="Proteomes" id="UP001583177"/>
    </source>
</evidence>
<evidence type="ECO:0000313" key="2">
    <source>
        <dbReference type="EMBL" id="KAL1864352.1"/>
    </source>
</evidence>
<proteinExistence type="predicted"/>
<dbReference type="Gene3D" id="1.10.1200.10">
    <property type="entry name" value="ACP-like"/>
    <property type="match status" value="1"/>
</dbReference>
<dbReference type="InterPro" id="IPR009081">
    <property type="entry name" value="PP-bd_ACP"/>
</dbReference>
<keyword evidence="3" id="KW-1185">Reference proteome</keyword>
<reference evidence="2 3" key="1">
    <citation type="journal article" date="2024" name="IMA Fungus">
        <title>IMA Genome - F19 : A genome assembly and annotation guide to empower mycologists, including annotated draft genome sequences of Ceratocystis pirilliformis, Diaporthe australafricana, Fusarium ophioides, Paecilomyces lecythidis, and Sporothrix stenoceras.</title>
        <authorList>
            <person name="Aylward J."/>
            <person name="Wilson A.M."/>
            <person name="Visagie C.M."/>
            <person name="Spraker J."/>
            <person name="Barnes I."/>
            <person name="Buitendag C."/>
            <person name="Ceriani C."/>
            <person name="Del Mar Angel L."/>
            <person name="du Plessis D."/>
            <person name="Fuchs T."/>
            <person name="Gasser K."/>
            <person name="Kramer D."/>
            <person name="Li W."/>
            <person name="Munsamy K."/>
            <person name="Piso A."/>
            <person name="Price J.L."/>
            <person name="Sonnekus B."/>
            <person name="Thomas C."/>
            <person name="van der Nest A."/>
            <person name="van Dijk A."/>
            <person name="van Heerden A."/>
            <person name="van Vuuren N."/>
            <person name="Yilmaz N."/>
            <person name="Duong T.A."/>
            <person name="van der Merwe N.A."/>
            <person name="Wingfield M.J."/>
            <person name="Wingfield B.D."/>
        </authorList>
    </citation>
    <scope>NUCLEOTIDE SEQUENCE [LARGE SCALE GENOMIC DNA]</scope>
    <source>
        <strain evidence="2 3">CMW 18300</strain>
    </source>
</reference>
<accession>A0ABR3WLH7</accession>
<name>A0ABR3WLH7_9PEZI</name>
<protein>
    <recommendedName>
        <fullName evidence="1">Carrier domain-containing protein</fullName>
    </recommendedName>
</protein>
<sequence length="156" mass="17262">MEGVPAHTITGTRIPKSSESTAINLTDRPMWQAMHVLDAKILRPKITAGPPTKPESQISLRTFISNTTSLAELRSVLLKAVSLELSADLGVEEDALCVGRPLYEAGVDSLMAVQSQIWFCRELDVDVSMLSIMSKREDNCQFKHMLLKAKENLLSH</sequence>
<evidence type="ECO:0000259" key="1">
    <source>
        <dbReference type="Pfam" id="PF00550"/>
    </source>
</evidence>
<comment type="caution">
    <text evidence="2">The sequence shown here is derived from an EMBL/GenBank/DDBJ whole genome shotgun (WGS) entry which is preliminary data.</text>
</comment>
<feature type="domain" description="Carrier" evidence="1">
    <location>
        <begin position="85"/>
        <end position="133"/>
    </location>
</feature>
<dbReference type="InterPro" id="IPR036736">
    <property type="entry name" value="ACP-like_sf"/>
</dbReference>
<gene>
    <name evidence="2" type="ORF">Daus18300_007776</name>
</gene>
<dbReference type="EMBL" id="JAWRVE010000069">
    <property type="protein sequence ID" value="KAL1864352.1"/>
    <property type="molecule type" value="Genomic_DNA"/>
</dbReference>
<dbReference type="Proteomes" id="UP001583177">
    <property type="component" value="Unassembled WGS sequence"/>
</dbReference>